<dbReference type="CDD" id="cd09272">
    <property type="entry name" value="RNase_HI_RT_Ty1"/>
    <property type="match status" value="1"/>
</dbReference>
<protein>
    <recommendedName>
        <fullName evidence="3">Retrovirus-related Pol polyprotein from transposon TNT 1-94</fullName>
    </recommendedName>
</protein>
<organism evidence="1 2">
    <name type="scientific">Araneus ventricosus</name>
    <name type="common">Orbweaver spider</name>
    <name type="synonym">Epeira ventricosa</name>
    <dbReference type="NCBI Taxonomy" id="182803"/>
    <lineage>
        <taxon>Eukaryota</taxon>
        <taxon>Metazoa</taxon>
        <taxon>Ecdysozoa</taxon>
        <taxon>Arthropoda</taxon>
        <taxon>Chelicerata</taxon>
        <taxon>Arachnida</taxon>
        <taxon>Araneae</taxon>
        <taxon>Araneomorphae</taxon>
        <taxon>Entelegynae</taxon>
        <taxon>Araneoidea</taxon>
        <taxon>Araneidae</taxon>
        <taxon>Araneus</taxon>
    </lineage>
</organism>
<evidence type="ECO:0000313" key="2">
    <source>
        <dbReference type="Proteomes" id="UP000499080"/>
    </source>
</evidence>
<dbReference type="EMBL" id="BGPR01000425">
    <property type="protein sequence ID" value="GBM19540.1"/>
    <property type="molecule type" value="Genomic_DNA"/>
</dbReference>
<dbReference type="PANTHER" id="PTHR11439:SF463">
    <property type="entry name" value="REVERSE TRANSCRIPTASE TY1_COPIA-TYPE DOMAIN-CONTAINING PROTEIN"/>
    <property type="match status" value="1"/>
</dbReference>
<name>A0A4Y2DRT6_ARAVE</name>
<reference evidence="1 2" key="1">
    <citation type="journal article" date="2019" name="Sci. Rep.">
        <title>Orb-weaving spider Araneus ventricosus genome elucidates the spidroin gene catalogue.</title>
        <authorList>
            <person name="Kono N."/>
            <person name="Nakamura H."/>
            <person name="Ohtoshi R."/>
            <person name="Moran D.A.P."/>
            <person name="Shinohara A."/>
            <person name="Yoshida Y."/>
            <person name="Fujiwara M."/>
            <person name="Mori M."/>
            <person name="Tomita M."/>
            <person name="Arakawa K."/>
        </authorList>
    </citation>
    <scope>NUCLEOTIDE SEQUENCE [LARGE SCALE GENOMIC DNA]</scope>
</reference>
<gene>
    <name evidence="1" type="ORF">AVEN_108008_1</name>
</gene>
<sequence length="116" mass="13222">MHQPPLASSTADQMKGTGRSGVKRKLIYLKRTKNRKLVFRETRKQLQDYSDADWEGDTSDRMSFSGYMLLLAAARVSWLSNQQTITALPSTEAEYVAMCHVAKEALWINSLLREIL</sequence>
<accession>A0A4Y2DRT6</accession>
<dbReference type="OrthoDB" id="6434300at2759"/>
<dbReference type="AlphaFoldDB" id="A0A4Y2DRT6"/>
<evidence type="ECO:0000313" key="1">
    <source>
        <dbReference type="EMBL" id="GBM19540.1"/>
    </source>
</evidence>
<keyword evidence="2" id="KW-1185">Reference proteome</keyword>
<comment type="caution">
    <text evidence="1">The sequence shown here is derived from an EMBL/GenBank/DDBJ whole genome shotgun (WGS) entry which is preliminary data.</text>
</comment>
<dbReference type="Proteomes" id="UP000499080">
    <property type="component" value="Unassembled WGS sequence"/>
</dbReference>
<evidence type="ECO:0008006" key="3">
    <source>
        <dbReference type="Google" id="ProtNLM"/>
    </source>
</evidence>
<dbReference type="PANTHER" id="PTHR11439">
    <property type="entry name" value="GAG-POL-RELATED RETROTRANSPOSON"/>
    <property type="match status" value="1"/>
</dbReference>
<proteinExistence type="predicted"/>